<protein>
    <submittedName>
        <fullName evidence="2">Uncharacterized protein</fullName>
    </submittedName>
</protein>
<evidence type="ECO:0000256" key="1">
    <source>
        <dbReference type="SAM" id="MobiDB-lite"/>
    </source>
</evidence>
<feature type="region of interest" description="Disordered" evidence="1">
    <location>
        <begin position="69"/>
        <end position="109"/>
    </location>
</feature>
<reference evidence="2" key="1">
    <citation type="journal article" date="2015" name="Genome Announc.">
        <title>Complete Genome Sequence of the Bacteriochlorophyll b-Producing Photosynthetic Bacterium Blastochloris viridis.</title>
        <authorList>
            <person name="Tsukatani Y."/>
            <person name="Hirose Y."/>
            <person name="Harada J."/>
            <person name="Misawa N."/>
            <person name="Mori K."/>
            <person name="Inoue K."/>
            <person name="Tamiaki H."/>
        </authorList>
    </citation>
    <scope>NUCLEOTIDE SEQUENCE [LARGE SCALE GENOMIC DNA]</scope>
    <source>
        <strain evidence="2">DSM 133</strain>
    </source>
</reference>
<evidence type="ECO:0000313" key="2">
    <source>
        <dbReference type="EMBL" id="BAR99553.1"/>
    </source>
</evidence>
<name>A0A182D2Z0_BLAVI</name>
<dbReference type="AlphaFoldDB" id="A0A182D2Z0"/>
<organism evidence="2">
    <name type="scientific">Blastochloris viridis</name>
    <name type="common">Rhodopseudomonas viridis</name>
    <dbReference type="NCBI Taxonomy" id="1079"/>
    <lineage>
        <taxon>Bacteria</taxon>
        <taxon>Pseudomonadati</taxon>
        <taxon>Pseudomonadota</taxon>
        <taxon>Alphaproteobacteria</taxon>
        <taxon>Hyphomicrobiales</taxon>
        <taxon>Blastochloridaceae</taxon>
        <taxon>Blastochloris</taxon>
    </lineage>
</organism>
<dbReference type="EMBL" id="AP014854">
    <property type="protein sequence ID" value="BAR99553.1"/>
    <property type="molecule type" value="Genomic_DNA"/>
</dbReference>
<sequence>MRAVRAKLRPRFHRLSRLRAQVVGLNSRGRPARIVPGGRTLVWGRAVPGCPHEYFSRLLEFRDTKPAVDSRQGRWRPERQRLPGRDAAGHGRLEPRSVDRHFGVCQRGQ</sequence>
<accession>A0A182D2Z0</accession>
<proteinExistence type="predicted"/>
<gene>
    <name evidence="2" type="ORF">BV133_1960</name>
</gene>
<feature type="compositionally biased region" description="Basic and acidic residues" evidence="1">
    <location>
        <begin position="69"/>
        <end position="102"/>
    </location>
</feature>